<gene>
    <name evidence="2" type="ORF">L484_014343</name>
</gene>
<keyword evidence="3" id="KW-1185">Reference proteome</keyword>
<accession>W9S9U4</accession>
<evidence type="ECO:0000313" key="3">
    <source>
        <dbReference type="Proteomes" id="UP000030645"/>
    </source>
</evidence>
<dbReference type="AlphaFoldDB" id="W9S9U4"/>
<feature type="region of interest" description="Disordered" evidence="1">
    <location>
        <begin position="1"/>
        <end position="41"/>
    </location>
</feature>
<sequence>MASSSQGFPGLAFPPSNGVIQPGGKETKVERGTESRSAVGSCSTRPRFTLMCAKKIPLMNIKRLVITQNACAGDDDHVAKKDGEGSHNADGAGKDGVRCVNDDARQG</sequence>
<evidence type="ECO:0000313" key="2">
    <source>
        <dbReference type="EMBL" id="EXB95370.1"/>
    </source>
</evidence>
<dbReference type="EMBL" id="KE345201">
    <property type="protein sequence ID" value="EXB95370.1"/>
    <property type="molecule type" value="Genomic_DNA"/>
</dbReference>
<evidence type="ECO:0000256" key="1">
    <source>
        <dbReference type="SAM" id="MobiDB-lite"/>
    </source>
</evidence>
<dbReference type="Proteomes" id="UP000030645">
    <property type="component" value="Unassembled WGS sequence"/>
</dbReference>
<feature type="compositionally biased region" description="Basic and acidic residues" evidence="1">
    <location>
        <begin position="25"/>
        <end position="34"/>
    </location>
</feature>
<name>W9S9U4_9ROSA</name>
<organism evidence="2 3">
    <name type="scientific">Morus notabilis</name>
    <dbReference type="NCBI Taxonomy" id="981085"/>
    <lineage>
        <taxon>Eukaryota</taxon>
        <taxon>Viridiplantae</taxon>
        <taxon>Streptophyta</taxon>
        <taxon>Embryophyta</taxon>
        <taxon>Tracheophyta</taxon>
        <taxon>Spermatophyta</taxon>
        <taxon>Magnoliopsida</taxon>
        <taxon>eudicotyledons</taxon>
        <taxon>Gunneridae</taxon>
        <taxon>Pentapetalae</taxon>
        <taxon>rosids</taxon>
        <taxon>fabids</taxon>
        <taxon>Rosales</taxon>
        <taxon>Moraceae</taxon>
        <taxon>Moreae</taxon>
        <taxon>Morus</taxon>
    </lineage>
</organism>
<feature type="region of interest" description="Disordered" evidence="1">
    <location>
        <begin position="75"/>
        <end position="107"/>
    </location>
</feature>
<proteinExistence type="predicted"/>
<reference evidence="3" key="1">
    <citation type="submission" date="2013-01" db="EMBL/GenBank/DDBJ databases">
        <title>Draft Genome Sequence of a Mulberry Tree, Morus notabilis C.K. Schneid.</title>
        <authorList>
            <person name="He N."/>
            <person name="Zhao S."/>
        </authorList>
    </citation>
    <scope>NUCLEOTIDE SEQUENCE</scope>
</reference>
<protein>
    <submittedName>
        <fullName evidence="2">Uncharacterized protein</fullName>
    </submittedName>
</protein>